<comment type="caution">
    <text evidence="8">The sequence shown here is derived from an EMBL/GenBank/DDBJ whole genome shotgun (WGS) entry which is preliminary data.</text>
</comment>
<evidence type="ECO:0000313" key="8">
    <source>
        <dbReference type="EMBL" id="MFC5751237.1"/>
    </source>
</evidence>
<dbReference type="Gene3D" id="3.40.50.12780">
    <property type="entry name" value="N-terminal domain of ligase-like"/>
    <property type="match status" value="1"/>
</dbReference>
<dbReference type="PANTHER" id="PTHR22754">
    <property type="entry name" value="DISCO-INTERACTING PROTEIN 2 DIP2 -RELATED"/>
    <property type="match status" value="1"/>
</dbReference>
<feature type="transmembrane region" description="Helical" evidence="5">
    <location>
        <begin position="83"/>
        <end position="104"/>
    </location>
</feature>
<dbReference type="RefSeq" id="WP_378287136.1">
    <property type="nucleotide sequence ID" value="NZ_JBHSON010000066.1"/>
</dbReference>
<evidence type="ECO:0000259" key="7">
    <source>
        <dbReference type="Pfam" id="PF23024"/>
    </source>
</evidence>
<dbReference type="Pfam" id="PF23024">
    <property type="entry name" value="AMP-dom_DIP2-like"/>
    <property type="match status" value="1"/>
</dbReference>
<reference evidence="9" key="1">
    <citation type="journal article" date="2019" name="Int. J. Syst. Evol. Microbiol.">
        <title>The Global Catalogue of Microorganisms (GCM) 10K type strain sequencing project: providing services to taxonomists for standard genome sequencing and annotation.</title>
        <authorList>
            <consortium name="The Broad Institute Genomics Platform"/>
            <consortium name="The Broad Institute Genome Sequencing Center for Infectious Disease"/>
            <person name="Wu L."/>
            <person name="Ma J."/>
        </authorList>
    </citation>
    <scope>NUCLEOTIDE SEQUENCE [LARGE SCALE GENOMIC DNA]</scope>
    <source>
        <strain evidence="9">KCTC 42087</strain>
    </source>
</reference>
<comment type="similarity">
    <text evidence="1">Belongs to the ATP-dependent AMP-binding enzyme family.</text>
</comment>
<dbReference type="CDD" id="cd05931">
    <property type="entry name" value="FAAL"/>
    <property type="match status" value="1"/>
</dbReference>
<dbReference type="InterPro" id="IPR040097">
    <property type="entry name" value="FAAL/FAAC"/>
</dbReference>
<evidence type="ECO:0000256" key="2">
    <source>
        <dbReference type="ARBA" id="ARBA00022598"/>
    </source>
</evidence>
<dbReference type="PANTHER" id="PTHR22754:SF32">
    <property type="entry name" value="DISCO-INTERACTING PROTEIN 2"/>
    <property type="match status" value="1"/>
</dbReference>
<feature type="domain" description="AMP-dependent synthetase/ligase" evidence="6">
    <location>
        <begin position="21"/>
        <end position="421"/>
    </location>
</feature>
<gene>
    <name evidence="8" type="ORF">ACFPZN_36955</name>
</gene>
<keyword evidence="5" id="KW-0812">Transmembrane</keyword>
<evidence type="ECO:0000256" key="4">
    <source>
        <dbReference type="ARBA" id="ARBA00023098"/>
    </source>
</evidence>
<keyword evidence="4" id="KW-0443">Lipid metabolism</keyword>
<dbReference type="Pfam" id="PF00501">
    <property type="entry name" value="AMP-binding"/>
    <property type="match status" value="1"/>
</dbReference>
<dbReference type="GO" id="GO:0016874">
    <property type="term" value="F:ligase activity"/>
    <property type="evidence" value="ECO:0007669"/>
    <property type="project" value="UniProtKB-KW"/>
</dbReference>
<evidence type="ECO:0000256" key="1">
    <source>
        <dbReference type="ARBA" id="ARBA00006432"/>
    </source>
</evidence>
<proteinExistence type="inferred from homology"/>
<keyword evidence="5" id="KW-1133">Transmembrane helix</keyword>
<dbReference type="InterPro" id="IPR042099">
    <property type="entry name" value="ANL_N_sf"/>
</dbReference>
<accession>A0ABW1A8D0</accession>
<dbReference type="EMBL" id="JBHSON010000066">
    <property type="protein sequence ID" value="MFC5751237.1"/>
    <property type="molecule type" value="Genomic_DNA"/>
</dbReference>
<evidence type="ECO:0000259" key="6">
    <source>
        <dbReference type="Pfam" id="PF00501"/>
    </source>
</evidence>
<evidence type="ECO:0000256" key="5">
    <source>
        <dbReference type="SAM" id="Phobius"/>
    </source>
</evidence>
<evidence type="ECO:0000256" key="3">
    <source>
        <dbReference type="ARBA" id="ARBA00022832"/>
    </source>
</evidence>
<dbReference type="InterPro" id="IPR045851">
    <property type="entry name" value="AMP-bd_C_sf"/>
</dbReference>
<dbReference type="InterPro" id="IPR025110">
    <property type="entry name" value="AMP-bd_C"/>
</dbReference>
<evidence type="ECO:0000313" key="9">
    <source>
        <dbReference type="Proteomes" id="UP001596074"/>
    </source>
</evidence>
<dbReference type="Gene3D" id="3.30.300.30">
    <property type="match status" value="1"/>
</dbReference>
<keyword evidence="3" id="KW-0276">Fatty acid metabolism</keyword>
<dbReference type="InterPro" id="IPR000873">
    <property type="entry name" value="AMP-dep_synth/lig_dom"/>
</dbReference>
<keyword evidence="5" id="KW-0472">Membrane</keyword>
<keyword evidence="2 8" id="KW-0436">Ligase</keyword>
<dbReference type="Proteomes" id="UP001596074">
    <property type="component" value="Unassembled WGS sequence"/>
</dbReference>
<keyword evidence="9" id="KW-1185">Reference proteome</keyword>
<name>A0ABW1A8D0_9ACTN</name>
<feature type="domain" description="AMP-binding enzyme C-terminal" evidence="7">
    <location>
        <begin position="464"/>
        <end position="579"/>
    </location>
</feature>
<organism evidence="8 9">
    <name type="scientific">Actinomadura rugatobispora</name>
    <dbReference type="NCBI Taxonomy" id="1994"/>
    <lineage>
        <taxon>Bacteria</taxon>
        <taxon>Bacillati</taxon>
        <taxon>Actinomycetota</taxon>
        <taxon>Actinomycetes</taxon>
        <taxon>Streptosporangiales</taxon>
        <taxon>Thermomonosporaceae</taxon>
        <taxon>Actinomadura</taxon>
    </lineage>
</organism>
<sequence length="583" mass="62205">MAISLAAADVHTNESMRDVLRRHARHRSAAPALTFVDFGSDRRGVPVTLTFGDLDLRARAVAAELQSLTAPGDRVALLLPQGLSYAVAFFGCLYAGVLAVPLFAPEGRGGDRLRSVLADCGPRHVLSTVAGRGAVDAFLEECPDHSVRQVIPVDEIPAGIAGEWRPVDVDLDEVAYLQYTSGSTSRPAGVRVTHRNMVASCWQMRTQGAFSEDGVLISWLPYFHDMGLVLGLLMPTGAGAHSVHFTASAFIQDPRRWLELITRYRGTYTAAPDFALELCVRRVTGGRKIGLDLSTVTDLVNASEHVRPTSVAEFTAAFADRGYSERANSAGYGLAEATLAVTSTPLAAKGLVHHFDRAALGRGHARTADPAAAGSWPLASCGTTLPEVDLRIVDPEDRRPLPPGRVGEIWVRGPNVADGYWTRSERDTEVFGARLADGSAPWLRTGDLGFLSGGELFITGRLKDLIIVDGRNHYPDDIEATLAESPAAGAVVRTAAFSVDPGDGESVVVVAEVRPARARAAALTAERIAMAIKECVAAEHGLATGTVVLTRPGAIPRTSSGKVRRSACRDLFLSGRLPTPDWS</sequence>
<dbReference type="SUPFAM" id="SSF56801">
    <property type="entry name" value="Acetyl-CoA synthetase-like"/>
    <property type="match status" value="1"/>
</dbReference>
<protein>
    <submittedName>
        <fullName evidence="8">Fatty acyl-AMP ligase</fullName>
    </submittedName>
</protein>